<reference evidence="3 4" key="1">
    <citation type="journal article" date="2012" name="Science">
        <title>The Paleozoic origin of enzymatic lignin decomposition reconstructed from 31 fungal genomes.</title>
        <authorList>
            <person name="Floudas D."/>
            <person name="Binder M."/>
            <person name="Riley R."/>
            <person name="Barry K."/>
            <person name="Blanchette R.A."/>
            <person name="Henrissat B."/>
            <person name="Martinez A.T."/>
            <person name="Otillar R."/>
            <person name="Spatafora J.W."/>
            <person name="Yadav J.S."/>
            <person name="Aerts A."/>
            <person name="Benoit I."/>
            <person name="Boyd A."/>
            <person name="Carlson A."/>
            <person name="Copeland A."/>
            <person name="Coutinho P.M."/>
            <person name="de Vries R.P."/>
            <person name="Ferreira P."/>
            <person name="Findley K."/>
            <person name="Foster B."/>
            <person name="Gaskell J."/>
            <person name="Glotzer D."/>
            <person name="Gorecki P."/>
            <person name="Heitman J."/>
            <person name="Hesse C."/>
            <person name="Hori C."/>
            <person name="Igarashi K."/>
            <person name="Jurgens J.A."/>
            <person name="Kallen N."/>
            <person name="Kersten P."/>
            <person name="Kohler A."/>
            <person name="Kuees U."/>
            <person name="Kumar T.K.A."/>
            <person name="Kuo A."/>
            <person name="LaButti K."/>
            <person name="Larrondo L.F."/>
            <person name="Lindquist E."/>
            <person name="Ling A."/>
            <person name="Lombard V."/>
            <person name="Lucas S."/>
            <person name="Lundell T."/>
            <person name="Martin R."/>
            <person name="McLaughlin D.J."/>
            <person name="Morgenstern I."/>
            <person name="Morin E."/>
            <person name="Murat C."/>
            <person name="Nagy L.G."/>
            <person name="Nolan M."/>
            <person name="Ohm R.A."/>
            <person name="Patyshakuliyeva A."/>
            <person name="Rokas A."/>
            <person name="Ruiz-Duenas F.J."/>
            <person name="Sabat G."/>
            <person name="Salamov A."/>
            <person name="Samejima M."/>
            <person name="Schmutz J."/>
            <person name="Slot J.C."/>
            <person name="St John F."/>
            <person name="Stenlid J."/>
            <person name="Sun H."/>
            <person name="Sun S."/>
            <person name="Syed K."/>
            <person name="Tsang A."/>
            <person name="Wiebenga A."/>
            <person name="Young D."/>
            <person name="Pisabarro A."/>
            <person name="Eastwood D.C."/>
            <person name="Martin F."/>
            <person name="Cullen D."/>
            <person name="Grigoriev I.V."/>
            <person name="Hibbett D.S."/>
        </authorList>
    </citation>
    <scope>NUCLEOTIDE SEQUENCE</scope>
    <source>
        <strain evidence="4">FP-58527</strain>
    </source>
</reference>
<dbReference type="PROSITE" id="PS50405">
    <property type="entry name" value="GST_CTER"/>
    <property type="match status" value="1"/>
</dbReference>
<dbReference type="GO" id="GO:0016740">
    <property type="term" value="F:transferase activity"/>
    <property type="evidence" value="ECO:0007669"/>
    <property type="project" value="UniProtKB-KW"/>
</dbReference>
<evidence type="ECO:0000259" key="2">
    <source>
        <dbReference type="PROSITE" id="PS50405"/>
    </source>
</evidence>
<dbReference type="SFLD" id="SFLDG00358">
    <property type="entry name" value="Main_(cytGST)"/>
    <property type="match status" value="1"/>
</dbReference>
<dbReference type="OrthoDB" id="4951845at2759"/>
<accession>S8EX08</accession>
<evidence type="ECO:0000313" key="3">
    <source>
        <dbReference type="EMBL" id="EPS94130.1"/>
    </source>
</evidence>
<feature type="domain" description="GST N-terminal" evidence="1">
    <location>
        <begin position="30"/>
        <end position="112"/>
    </location>
</feature>
<dbReference type="SUPFAM" id="SSF52833">
    <property type="entry name" value="Thioredoxin-like"/>
    <property type="match status" value="1"/>
</dbReference>
<proteinExistence type="predicted"/>
<organism evidence="3 4">
    <name type="scientific">Fomitopsis schrenkii</name>
    <name type="common">Brown rot fungus</name>
    <dbReference type="NCBI Taxonomy" id="2126942"/>
    <lineage>
        <taxon>Eukaryota</taxon>
        <taxon>Fungi</taxon>
        <taxon>Dikarya</taxon>
        <taxon>Basidiomycota</taxon>
        <taxon>Agaricomycotina</taxon>
        <taxon>Agaricomycetes</taxon>
        <taxon>Polyporales</taxon>
        <taxon>Fomitopsis</taxon>
    </lineage>
</organism>
<evidence type="ECO:0000313" key="4">
    <source>
        <dbReference type="Proteomes" id="UP000015241"/>
    </source>
</evidence>
<dbReference type="HOGENOM" id="CLU_011226_9_1_1"/>
<dbReference type="InterPro" id="IPR004045">
    <property type="entry name" value="Glutathione_S-Trfase_N"/>
</dbReference>
<dbReference type="InterPro" id="IPR010987">
    <property type="entry name" value="Glutathione-S-Trfase_C-like"/>
</dbReference>
<dbReference type="CDD" id="cd00299">
    <property type="entry name" value="GST_C_family"/>
    <property type="match status" value="1"/>
</dbReference>
<dbReference type="Pfam" id="PF13409">
    <property type="entry name" value="GST_N_2"/>
    <property type="match status" value="1"/>
</dbReference>
<dbReference type="Gene3D" id="1.20.1050.10">
    <property type="match status" value="1"/>
</dbReference>
<dbReference type="CDD" id="cd00570">
    <property type="entry name" value="GST_N_family"/>
    <property type="match status" value="1"/>
</dbReference>
<dbReference type="STRING" id="743788.S8EX08"/>
<dbReference type="InterPro" id="IPR036249">
    <property type="entry name" value="Thioredoxin-like_sf"/>
</dbReference>
<dbReference type="InParanoid" id="S8EX08"/>
<gene>
    <name evidence="3" type="ORF">FOMPIDRAFT_149674</name>
</gene>
<dbReference type="Proteomes" id="UP000015241">
    <property type="component" value="Unassembled WGS sequence"/>
</dbReference>
<dbReference type="eggNOG" id="KOG0406">
    <property type="taxonomic scope" value="Eukaryota"/>
</dbReference>
<protein>
    <submittedName>
        <fullName evidence="3">Glutathione S-transferase C-terminal-like protein</fullName>
    </submittedName>
</protein>
<evidence type="ECO:0000259" key="1">
    <source>
        <dbReference type="PROSITE" id="PS50404"/>
    </source>
</evidence>
<dbReference type="InterPro" id="IPR050983">
    <property type="entry name" value="GST_Omega/HSP26"/>
</dbReference>
<dbReference type="Gene3D" id="3.40.30.10">
    <property type="entry name" value="Glutaredoxin"/>
    <property type="match status" value="1"/>
</dbReference>
<dbReference type="PANTHER" id="PTHR43968:SF6">
    <property type="entry name" value="GLUTATHIONE S-TRANSFERASE OMEGA"/>
    <property type="match status" value="1"/>
</dbReference>
<dbReference type="EMBL" id="KE504244">
    <property type="protein sequence ID" value="EPS94130.1"/>
    <property type="molecule type" value="Genomic_DNA"/>
</dbReference>
<dbReference type="InterPro" id="IPR036282">
    <property type="entry name" value="Glutathione-S-Trfase_C_sf"/>
</dbReference>
<keyword evidence="4" id="KW-1185">Reference proteome</keyword>
<keyword evidence="3" id="KW-0808">Transferase</keyword>
<dbReference type="AlphaFoldDB" id="S8EX08"/>
<dbReference type="GO" id="GO:0005737">
    <property type="term" value="C:cytoplasm"/>
    <property type="evidence" value="ECO:0007669"/>
    <property type="project" value="TreeGrafter"/>
</dbReference>
<dbReference type="PROSITE" id="PS50404">
    <property type="entry name" value="GST_NTER"/>
    <property type="match status" value="1"/>
</dbReference>
<name>S8EX08_FOMSC</name>
<dbReference type="SUPFAM" id="SSF47616">
    <property type="entry name" value="GST C-terminal domain-like"/>
    <property type="match status" value="1"/>
</dbReference>
<dbReference type="InterPro" id="IPR040079">
    <property type="entry name" value="Glutathione_S-Trfase"/>
</dbReference>
<feature type="domain" description="GST C-terminal" evidence="2">
    <location>
        <begin position="122"/>
        <end position="265"/>
    </location>
</feature>
<dbReference type="PANTHER" id="PTHR43968">
    <property type="match status" value="1"/>
</dbReference>
<dbReference type="SFLD" id="SFLDS00019">
    <property type="entry name" value="Glutathione_Transferase_(cytos"/>
    <property type="match status" value="1"/>
</dbReference>
<sequence>MSTEVDSWKSYHLQCTGAAKETADAHSVPKDITLFGSCFCPFVQRAWVALQYLGIQYMVNEVDPYKKPADLLEVSPKGLVPALRLENNSPPRAVNESTVILDFLEDIATTTTKRSLLPPVTDPYARALVRLQADHVNRTLVPAFYRHIQAQGDEKQIQSGKEFVEAINGLLKLFQRAENESKTNVGLWQEGGTLSLADVMAGPWLFRSTNVLVHYRGFAVPEGPRFRAYLDRLFNDPAFKATCSTDDLYIDSYERYAYNRPNTSQVANAINAGTALP</sequence>